<dbReference type="RefSeq" id="WP_084181940.1">
    <property type="nucleotide sequence ID" value="NZ_FTMA01000001.1"/>
</dbReference>
<gene>
    <name evidence="7" type="ORF">SAMN05421797_1019</name>
</gene>
<dbReference type="AlphaFoldDB" id="A0A1N6NIH5"/>
<dbReference type="PIRSF" id="PIRSF006324">
    <property type="entry name" value="LeuE"/>
    <property type="match status" value="1"/>
</dbReference>
<dbReference type="OrthoDB" id="9784202at2"/>
<proteinExistence type="predicted"/>
<feature type="transmembrane region" description="Helical" evidence="6">
    <location>
        <begin position="70"/>
        <end position="92"/>
    </location>
</feature>
<evidence type="ECO:0000256" key="6">
    <source>
        <dbReference type="SAM" id="Phobius"/>
    </source>
</evidence>
<dbReference type="EMBL" id="FTMA01000001">
    <property type="protein sequence ID" value="SIP91889.1"/>
    <property type="molecule type" value="Genomic_DNA"/>
</dbReference>
<keyword evidence="4 6" id="KW-1133">Transmembrane helix</keyword>
<keyword evidence="3 6" id="KW-0812">Transmembrane</keyword>
<dbReference type="InterPro" id="IPR001123">
    <property type="entry name" value="LeuE-type"/>
</dbReference>
<dbReference type="GO" id="GO:0005886">
    <property type="term" value="C:plasma membrane"/>
    <property type="evidence" value="ECO:0007669"/>
    <property type="project" value="UniProtKB-SubCell"/>
</dbReference>
<evidence type="ECO:0000256" key="5">
    <source>
        <dbReference type="ARBA" id="ARBA00023136"/>
    </source>
</evidence>
<dbReference type="Pfam" id="PF01810">
    <property type="entry name" value="LysE"/>
    <property type="match status" value="1"/>
</dbReference>
<comment type="subcellular location">
    <subcellularLocation>
        <location evidence="1">Cell membrane</location>
        <topology evidence="1">Multi-pass membrane protein</topology>
    </subcellularLocation>
</comment>
<keyword evidence="8" id="KW-1185">Reference proteome</keyword>
<accession>A0A1N6NIH5</accession>
<evidence type="ECO:0000256" key="4">
    <source>
        <dbReference type="ARBA" id="ARBA00022989"/>
    </source>
</evidence>
<dbReference type="PANTHER" id="PTHR30086">
    <property type="entry name" value="ARGININE EXPORTER PROTEIN ARGO"/>
    <property type="match status" value="1"/>
</dbReference>
<reference evidence="8" key="1">
    <citation type="submission" date="2017-01" db="EMBL/GenBank/DDBJ databases">
        <authorList>
            <person name="Varghese N."/>
            <person name="Submissions S."/>
        </authorList>
    </citation>
    <scope>NUCLEOTIDE SEQUENCE [LARGE SCALE GENOMIC DNA]</scope>
    <source>
        <strain evidence="8">DSM 15366</strain>
    </source>
</reference>
<feature type="transmembrane region" description="Helical" evidence="6">
    <location>
        <begin position="113"/>
        <end position="139"/>
    </location>
</feature>
<evidence type="ECO:0000256" key="2">
    <source>
        <dbReference type="ARBA" id="ARBA00022475"/>
    </source>
</evidence>
<feature type="transmembrane region" description="Helical" evidence="6">
    <location>
        <begin position="40"/>
        <end position="64"/>
    </location>
</feature>
<organism evidence="7 8">
    <name type="scientific">Maribacter ulvicola</name>
    <dbReference type="NCBI Taxonomy" id="228959"/>
    <lineage>
        <taxon>Bacteria</taxon>
        <taxon>Pseudomonadati</taxon>
        <taxon>Bacteroidota</taxon>
        <taxon>Flavobacteriia</taxon>
        <taxon>Flavobacteriales</taxon>
        <taxon>Flavobacteriaceae</taxon>
        <taxon>Maribacter</taxon>
    </lineage>
</organism>
<protein>
    <submittedName>
        <fullName evidence="7">Threonine/homoserine/homoserine lactone efflux protein</fullName>
    </submittedName>
</protein>
<evidence type="ECO:0000313" key="7">
    <source>
        <dbReference type="EMBL" id="SIP91889.1"/>
    </source>
</evidence>
<name>A0A1N6NIH5_9FLAO</name>
<feature type="transmembrane region" description="Helical" evidence="6">
    <location>
        <begin position="151"/>
        <end position="176"/>
    </location>
</feature>
<feature type="transmembrane region" description="Helical" evidence="6">
    <location>
        <begin position="6"/>
        <end position="28"/>
    </location>
</feature>
<dbReference type="GO" id="GO:0015171">
    <property type="term" value="F:amino acid transmembrane transporter activity"/>
    <property type="evidence" value="ECO:0007669"/>
    <property type="project" value="TreeGrafter"/>
</dbReference>
<evidence type="ECO:0000256" key="1">
    <source>
        <dbReference type="ARBA" id="ARBA00004651"/>
    </source>
</evidence>
<dbReference type="Proteomes" id="UP000186953">
    <property type="component" value="Unassembled WGS sequence"/>
</dbReference>
<evidence type="ECO:0000313" key="8">
    <source>
        <dbReference type="Proteomes" id="UP000186953"/>
    </source>
</evidence>
<keyword evidence="5 6" id="KW-0472">Membrane</keyword>
<keyword evidence="2" id="KW-1003">Cell membrane</keyword>
<evidence type="ECO:0000256" key="3">
    <source>
        <dbReference type="ARBA" id="ARBA00022692"/>
    </source>
</evidence>
<dbReference type="STRING" id="228959.SAMN05421797_1019"/>
<sequence>MGIENYITFMVSALFFTMTPGLDTFFILNKAIGQGRRAGIQAALGINTGVLTHTLFAALGLSVLLAKSNFAFAAIKYLGAAYIIYLGVSTFMKKSDVGAFKEHKIDKRKTKSDFWSGFFANSLNPKVALFFIVFFPQFISSSEKMNPVPYLLLGVTFAVIGVVWYIVLSLFASVFSNRIKSNPHTGKMLNKLGGLVFILMGIKIALT</sequence>
<dbReference type="PANTHER" id="PTHR30086:SF20">
    <property type="entry name" value="ARGININE EXPORTER PROTEIN ARGO-RELATED"/>
    <property type="match status" value="1"/>
</dbReference>